<name>I3ZGG9_TERRK</name>
<comment type="similarity">
    <text evidence="1 2">Belongs to the outer membrane factor (OMF) (TC 1.B.17) family.</text>
</comment>
<dbReference type="Gene3D" id="1.20.1600.10">
    <property type="entry name" value="Outer membrane efflux proteins (OEP)"/>
    <property type="match status" value="1"/>
</dbReference>
<dbReference type="Proteomes" id="UP000006056">
    <property type="component" value="Chromosome"/>
</dbReference>
<keyword evidence="2" id="KW-0812">Transmembrane</keyword>
<sequence>MKLVTSARATGAALTLSLSLLGGCRVGPKYVRASMPTAPPVAYKENQAGSDEARSNGWRQAHPDDAMLRGKWWEVFQNAELNALEEHLIIDNQNIKQYFENYMAARAVVRNAHASLYPSISFAPSTNIQGQGNQSTATATTSTTGTSGSGTTGTTLASNSSHSYSLPFSASWEPDLFGKVRNTIREDANAAQVSAANLANETLSEQASLAQYYFELRGQDALQELYNKTVDAYRDTLRLTQTRYRTGIDSDQDVAQAETNLRTAEANAAAVATTRGQYEHAIALLIGQPPGNFSIAVKPLDAKPPFVPVGIPSQLLERRPDIAAAERTMAQANALIGVGQAAYYPDISLTASAGTQSSDITHLLNLSAGFWSLGTSATETIFDAGARRATVQQYKAQYNADVAAYRQTVLNAFKEVEDYLISSRQLAEQQQRQQLAITSAQRYQKLAFTRYTTGVDTYLNVLTAQNSVFNSQETEVNLRTSRMTAAVQLIAALGGGWSATDLPSEKDVTRKP</sequence>
<dbReference type="KEGG" id="trs:Terro_2058"/>
<dbReference type="InterPro" id="IPR010131">
    <property type="entry name" value="MdtP/NodT-like"/>
</dbReference>
<keyword evidence="2 4" id="KW-0449">Lipoprotein</keyword>
<dbReference type="Gene3D" id="2.20.200.10">
    <property type="entry name" value="Outer membrane efflux proteins (OEP)"/>
    <property type="match status" value="1"/>
</dbReference>
<dbReference type="HOGENOM" id="CLU_012817_13_1_0"/>
<proteinExistence type="inferred from homology"/>
<dbReference type="NCBIfam" id="TIGR01845">
    <property type="entry name" value="outer_NodT"/>
    <property type="match status" value="1"/>
</dbReference>
<organism evidence="4 5">
    <name type="scientific">Terriglobus roseus (strain DSM 18391 / NRRL B-41598 / KBS 63)</name>
    <dbReference type="NCBI Taxonomy" id="926566"/>
    <lineage>
        <taxon>Bacteria</taxon>
        <taxon>Pseudomonadati</taxon>
        <taxon>Acidobacteriota</taxon>
        <taxon>Terriglobia</taxon>
        <taxon>Terriglobales</taxon>
        <taxon>Acidobacteriaceae</taxon>
        <taxon>Terriglobus</taxon>
    </lineage>
</organism>
<dbReference type="eggNOG" id="COG1538">
    <property type="taxonomic scope" value="Bacteria"/>
</dbReference>
<feature type="compositionally biased region" description="Low complexity" evidence="3">
    <location>
        <begin position="129"/>
        <end position="146"/>
    </location>
</feature>
<gene>
    <name evidence="4" type="ordered locus">Terro_2058</name>
</gene>
<dbReference type="SUPFAM" id="SSF56954">
    <property type="entry name" value="Outer membrane efflux proteins (OEP)"/>
    <property type="match status" value="1"/>
</dbReference>
<feature type="region of interest" description="Disordered" evidence="3">
    <location>
        <begin position="127"/>
        <end position="156"/>
    </location>
</feature>
<keyword evidence="2" id="KW-0564">Palmitate</keyword>
<dbReference type="OrthoDB" id="9770517at2"/>
<reference evidence="4 5" key="1">
    <citation type="submission" date="2012-06" db="EMBL/GenBank/DDBJ databases">
        <title>Complete genome of Terriglobus roseus DSM 18391.</title>
        <authorList>
            <consortium name="US DOE Joint Genome Institute (JGI-PGF)"/>
            <person name="Lucas S."/>
            <person name="Copeland A."/>
            <person name="Lapidus A."/>
            <person name="Glavina del Rio T."/>
            <person name="Dalin E."/>
            <person name="Tice H."/>
            <person name="Bruce D."/>
            <person name="Goodwin L."/>
            <person name="Pitluck S."/>
            <person name="Peters L."/>
            <person name="Mikhailova N."/>
            <person name="Munk A.C.C."/>
            <person name="Kyrpides N."/>
            <person name="Mavromatis K."/>
            <person name="Ivanova N."/>
            <person name="Brettin T."/>
            <person name="Detter J.C."/>
            <person name="Han C."/>
            <person name="Larimer F."/>
            <person name="Land M."/>
            <person name="Hauser L."/>
            <person name="Markowitz V."/>
            <person name="Cheng J.-F."/>
            <person name="Hugenholtz P."/>
            <person name="Woyke T."/>
            <person name="Wu D."/>
            <person name="Brambilla E."/>
            <person name="Klenk H.-P."/>
            <person name="Eisen J.A."/>
        </authorList>
    </citation>
    <scope>NUCLEOTIDE SEQUENCE [LARGE SCALE GENOMIC DNA]</scope>
    <source>
        <strain evidence="5">DSM 18391 / NRRL B-41598 / KBS 63</strain>
    </source>
</reference>
<dbReference type="GO" id="GO:0015562">
    <property type="term" value="F:efflux transmembrane transporter activity"/>
    <property type="evidence" value="ECO:0007669"/>
    <property type="project" value="InterPro"/>
</dbReference>
<dbReference type="RefSeq" id="WP_014785906.1">
    <property type="nucleotide sequence ID" value="NC_018014.1"/>
</dbReference>
<evidence type="ECO:0000313" key="5">
    <source>
        <dbReference type="Proteomes" id="UP000006056"/>
    </source>
</evidence>
<dbReference type="EMBL" id="CP003379">
    <property type="protein sequence ID" value="AFL88337.1"/>
    <property type="molecule type" value="Genomic_DNA"/>
</dbReference>
<dbReference type="GO" id="GO:0005886">
    <property type="term" value="C:plasma membrane"/>
    <property type="evidence" value="ECO:0007669"/>
    <property type="project" value="UniProtKB-SubCell"/>
</dbReference>
<dbReference type="Pfam" id="PF02321">
    <property type="entry name" value="OEP"/>
    <property type="match status" value="2"/>
</dbReference>
<protein>
    <submittedName>
        <fullName evidence="4">Efflux transporter, outer membrane factor lipoprotein, NodT family</fullName>
    </submittedName>
</protein>
<accession>I3ZGG9</accession>
<comment type="subcellular location">
    <subcellularLocation>
        <location evidence="2">Cell membrane</location>
        <topology evidence="2">Lipid-anchor</topology>
    </subcellularLocation>
</comment>
<evidence type="ECO:0000256" key="1">
    <source>
        <dbReference type="ARBA" id="ARBA00007613"/>
    </source>
</evidence>
<keyword evidence="5" id="KW-1185">Reference proteome</keyword>
<dbReference type="PROSITE" id="PS51257">
    <property type="entry name" value="PROKAR_LIPOPROTEIN"/>
    <property type="match status" value="1"/>
</dbReference>
<evidence type="ECO:0000256" key="2">
    <source>
        <dbReference type="RuleBase" id="RU362097"/>
    </source>
</evidence>
<dbReference type="AlphaFoldDB" id="I3ZGG9"/>
<evidence type="ECO:0000313" key="4">
    <source>
        <dbReference type="EMBL" id="AFL88337.1"/>
    </source>
</evidence>
<keyword evidence="2" id="KW-0472">Membrane</keyword>
<dbReference type="STRING" id="926566.Terro_2058"/>
<dbReference type="PATRIC" id="fig|926566.3.peg.2031"/>
<dbReference type="PANTHER" id="PTHR30203">
    <property type="entry name" value="OUTER MEMBRANE CATION EFFLUX PROTEIN"/>
    <property type="match status" value="1"/>
</dbReference>
<dbReference type="PANTHER" id="PTHR30203:SF33">
    <property type="entry name" value="BLR4455 PROTEIN"/>
    <property type="match status" value="1"/>
</dbReference>
<dbReference type="InterPro" id="IPR003423">
    <property type="entry name" value="OMP_efflux"/>
</dbReference>
<evidence type="ECO:0000256" key="3">
    <source>
        <dbReference type="SAM" id="MobiDB-lite"/>
    </source>
</evidence>
<keyword evidence="2" id="KW-1134">Transmembrane beta strand</keyword>